<evidence type="ECO:0000256" key="1">
    <source>
        <dbReference type="SAM" id="Phobius"/>
    </source>
</evidence>
<evidence type="ECO:0000313" key="4">
    <source>
        <dbReference type="Proteomes" id="UP001216709"/>
    </source>
</evidence>
<dbReference type="SUPFAM" id="SSF51905">
    <property type="entry name" value="FAD/NAD(P)-binding domain"/>
    <property type="match status" value="1"/>
</dbReference>
<proteinExistence type="predicted"/>
<dbReference type="InterPro" id="IPR036188">
    <property type="entry name" value="FAD/NAD-bd_sf"/>
</dbReference>
<feature type="non-terminal residue" evidence="3">
    <location>
        <position position="37"/>
    </location>
</feature>
<name>A0AAW6KMS0_9BACI</name>
<keyword evidence="1" id="KW-1133">Transmembrane helix</keyword>
<keyword evidence="1" id="KW-0812">Transmembrane</keyword>
<dbReference type="EMBL" id="JARAFO010000756">
    <property type="protein sequence ID" value="MDE1455756.1"/>
    <property type="molecule type" value="Genomic_DNA"/>
</dbReference>
<dbReference type="Gene3D" id="3.50.50.60">
    <property type="entry name" value="FAD/NAD(P)-binding domain"/>
    <property type="match status" value="1"/>
</dbReference>
<gene>
    <name evidence="2" type="ORF">PVN32_27060</name>
    <name evidence="3" type="ORF">PVN32_27065</name>
</gene>
<organism evidence="3 4">
    <name type="scientific">Bacillus paralicheniformis</name>
    <dbReference type="NCBI Taxonomy" id="1648923"/>
    <lineage>
        <taxon>Bacteria</taxon>
        <taxon>Bacillati</taxon>
        <taxon>Bacillota</taxon>
        <taxon>Bacilli</taxon>
        <taxon>Bacillales</taxon>
        <taxon>Bacillaceae</taxon>
        <taxon>Bacillus</taxon>
    </lineage>
</organism>
<keyword evidence="1" id="KW-0472">Membrane</keyword>
<protein>
    <submittedName>
        <fullName evidence="3">Thioredoxin reductase</fullName>
    </submittedName>
</protein>
<reference evidence="3" key="1">
    <citation type="submission" date="2022-12" db="EMBL/GenBank/DDBJ databases">
        <title>Draft Genome Sequences of Bacillus licheniformis and Bacillus paralicheniformis strains isolated from Irish skim milk powders.</title>
        <authorList>
            <person name="Lourenco A."/>
            <person name="Li F."/>
            <person name="Geraldine D."/>
            <person name="Tobin J.T."/>
            <person name="Butler F."/>
            <person name="Jordan K."/>
            <person name="Obrien T."/>
        </authorList>
    </citation>
    <scope>NUCLEOTIDE SEQUENCE</scope>
    <source>
        <strain evidence="3">3370</strain>
    </source>
</reference>
<dbReference type="EMBL" id="JARAFO010000757">
    <property type="protein sequence ID" value="MDE1455757.1"/>
    <property type="molecule type" value="Genomic_DNA"/>
</dbReference>
<evidence type="ECO:0000313" key="2">
    <source>
        <dbReference type="EMBL" id="MDE1455756.1"/>
    </source>
</evidence>
<evidence type="ECO:0000313" key="3">
    <source>
        <dbReference type="EMBL" id="MDE1455757.1"/>
    </source>
</evidence>
<comment type="caution">
    <text evidence="3">The sequence shown here is derived from an EMBL/GenBank/DDBJ whole genome shotgun (WGS) entry which is preliminary data.</text>
</comment>
<sequence length="37" mass="4029">MSRNEVFDVTVIGGGPAGLYSAFYSGLRGMKTKIIEY</sequence>
<dbReference type="Proteomes" id="UP001216709">
    <property type="component" value="Unassembled WGS sequence"/>
</dbReference>
<accession>A0AAW6KMS0</accession>
<feature type="transmembrane region" description="Helical" evidence="1">
    <location>
        <begin position="6"/>
        <end position="27"/>
    </location>
</feature>
<dbReference type="AlphaFoldDB" id="A0AAW6KMS0"/>